<accession>A0A822Y7N7</accession>
<evidence type="ECO:0000313" key="2">
    <source>
        <dbReference type="EMBL" id="DAD27226.1"/>
    </source>
</evidence>
<evidence type="ECO:0000313" key="3">
    <source>
        <dbReference type="Proteomes" id="UP000607653"/>
    </source>
</evidence>
<dbReference type="AlphaFoldDB" id="A0A822Y7N7"/>
<sequence>MAFFLVNAVFFLIFTIESAVIHFGSDVSLVGSLHKLVFMMFHFCLCCKVCSGFLL</sequence>
<organism evidence="2 3">
    <name type="scientific">Nelumbo nucifera</name>
    <name type="common">Sacred lotus</name>
    <dbReference type="NCBI Taxonomy" id="4432"/>
    <lineage>
        <taxon>Eukaryota</taxon>
        <taxon>Viridiplantae</taxon>
        <taxon>Streptophyta</taxon>
        <taxon>Embryophyta</taxon>
        <taxon>Tracheophyta</taxon>
        <taxon>Spermatophyta</taxon>
        <taxon>Magnoliopsida</taxon>
        <taxon>Proteales</taxon>
        <taxon>Nelumbonaceae</taxon>
        <taxon>Nelumbo</taxon>
    </lineage>
</organism>
<comment type="caution">
    <text evidence="2">The sequence shown here is derived from an EMBL/GenBank/DDBJ whole genome shotgun (WGS) entry which is preliminary data.</text>
</comment>
<dbReference type="Proteomes" id="UP000607653">
    <property type="component" value="Unassembled WGS sequence"/>
</dbReference>
<feature type="transmembrane region" description="Helical" evidence="1">
    <location>
        <begin position="34"/>
        <end position="54"/>
    </location>
</feature>
<evidence type="ECO:0000256" key="1">
    <source>
        <dbReference type="SAM" id="Phobius"/>
    </source>
</evidence>
<name>A0A822Y7N7_NELNU</name>
<gene>
    <name evidence="2" type="ORF">HUJ06_028694</name>
</gene>
<proteinExistence type="predicted"/>
<keyword evidence="3" id="KW-1185">Reference proteome</keyword>
<keyword evidence="1" id="KW-1133">Transmembrane helix</keyword>
<keyword evidence="1" id="KW-0812">Transmembrane</keyword>
<keyword evidence="1" id="KW-0472">Membrane</keyword>
<reference evidence="2 3" key="1">
    <citation type="journal article" date="2020" name="Mol. Biol. Evol.">
        <title>Distinct Expression and Methylation Patterns for Genes with Different Fates following a Single Whole-Genome Duplication in Flowering Plants.</title>
        <authorList>
            <person name="Shi T."/>
            <person name="Rahmani R.S."/>
            <person name="Gugger P.F."/>
            <person name="Wang M."/>
            <person name="Li H."/>
            <person name="Zhang Y."/>
            <person name="Li Z."/>
            <person name="Wang Q."/>
            <person name="Van de Peer Y."/>
            <person name="Marchal K."/>
            <person name="Chen J."/>
        </authorList>
    </citation>
    <scope>NUCLEOTIDE SEQUENCE [LARGE SCALE GENOMIC DNA]</scope>
    <source>
        <tissue evidence="2">Leaf</tissue>
    </source>
</reference>
<protein>
    <submittedName>
        <fullName evidence="2">Uncharacterized protein</fullName>
    </submittedName>
</protein>
<dbReference type="EMBL" id="DUZY01000002">
    <property type="protein sequence ID" value="DAD27226.1"/>
    <property type="molecule type" value="Genomic_DNA"/>
</dbReference>